<evidence type="ECO:0000313" key="5">
    <source>
        <dbReference type="Proteomes" id="UP000092445"/>
    </source>
</evidence>
<evidence type="ECO:0000256" key="1">
    <source>
        <dbReference type="ARBA" id="ARBA00006596"/>
    </source>
</evidence>
<protein>
    <submittedName>
        <fullName evidence="4">Fe_hyd_lg_C domain-containing protein</fullName>
    </submittedName>
</protein>
<comment type="similarity">
    <text evidence="1">Belongs to the NARF family.</text>
</comment>
<dbReference type="AlphaFoldDB" id="A0A1A9ZX97"/>
<dbReference type="EnsemblMetazoa" id="GPAI027942-RA">
    <property type="protein sequence ID" value="GPAI027942-PA"/>
    <property type="gene ID" value="GPAI027942"/>
</dbReference>
<dbReference type="PANTHER" id="PTHR11615">
    <property type="entry name" value="NITRATE, FORMATE, IRON DEHYDROGENASE"/>
    <property type="match status" value="1"/>
</dbReference>
<evidence type="ECO:0000256" key="2">
    <source>
        <dbReference type="ARBA" id="ARBA00025700"/>
    </source>
</evidence>
<dbReference type="InterPro" id="IPR004108">
    <property type="entry name" value="Fe_hydrogenase_lsu_C"/>
</dbReference>
<dbReference type="SUPFAM" id="SSF53920">
    <property type="entry name" value="Fe-only hydrogenase"/>
    <property type="match status" value="1"/>
</dbReference>
<evidence type="ECO:0000259" key="3">
    <source>
        <dbReference type="Pfam" id="PF02906"/>
    </source>
</evidence>
<sequence length="116" mass="13114">MVKPVENTSKHLCGYLRHLGGHIILNTKIVDDLALLECHEEFAQRFRSNSKEQPLPLLMSSCPGWVCYAEKIAFAAPASLTTCEEDLAELRKTEINTETYADSKNLWEEELINTSC</sequence>
<dbReference type="STRING" id="7398.A0A1A9ZX97"/>
<organism evidence="4 5">
    <name type="scientific">Glossina pallidipes</name>
    <name type="common">Tsetse fly</name>
    <dbReference type="NCBI Taxonomy" id="7398"/>
    <lineage>
        <taxon>Eukaryota</taxon>
        <taxon>Metazoa</taxon>
        <taxon>Ecdysozoa</taxon>
        <taxon>Arthropoda</taxon>
        <taxon>Hexapoda</taxon>
        <taxon>Insecta</taxon>
        <taxon>Pterygota</taxon>
        <taxon>Neoptera</taxon>
        <taxon>Endopterygota</taxon>
        <taxon>Diptera</taxon>
        <taxon>Brachycera</taxon>
        <taxon>Muscomorpha</taxon>
        <taxon>Hippoboscoidea</taxon>
        <taxon>Glossinidae</taxon>
        <taxon>Glossina</taxon>
    </lineage>
</organism>
<keyword evidence="5" id="KW-1185">Reference proteome</keyword>
<reference evidence="5" key="1">
    <citation type="submission" date="2014-03" db="EMBL/GenBank/DDBJ databases">
        <authorList>
            <person name="Aksoy S."/>
            <person name="Warren W."/>
            <person name="Wilson R.K."/>
        </authorList>
    </citation>
    <scope>NUCLEOTIDE SEQUENCE [LARGE SCALE GENOMIC DNA]</scope>
    <source>
        <strain evidence="5">IAEA</strain>
    </source>
</reference>
<feature type="domain" description="Iron hydrogenase large subunit C-terminal" evidence="3">
    <location>
        <begin position="4"/>
        <end position="74"/>
    </location>
</feature>
<reference evidence="4" key="2">
    <citation type="submission" date="2020-05" db="UniProtKB">
        <authorList>
            <consortium name="EnsemblMetazoa"/>
        </authorList>
    </citation>
    <scope>IDENTIFICATION</scope>
    <source>
        <strain evidence="4">IAEA</strain>
    </source>
</reference>
<evidence type="ECO:0000313" key="4">
    <source>
        <dbReference type="EnsemblMetazoa" id="GPAI027942-PA"/>
    </source>
</evidence>
<dbReference type="InterPro" id="IPR009016">
    <property type="entry name" value="Fe_hydrogenase"/>
</dbReference>
<comment type="function">
    <text evidence="2">Component of the cytosolic iron-sulfur (Fe/S) protein assembly machinery. Required for maturation of extramitochondrial Fe/S proteins.</text>
</comment>
<proteinExistence type="inferred from homology"/>
<dbReference type="InterPro" id="IPR050340">
    <property type="entry name" value="Cytosolic_Fe-S_CAF"/>
</dbReference>
<dbReference type="Pfam" id="PF02906">
    <property type="entry name" value="Fe_hyd_lg_C"/>
    <property type="match status" value="1"/>
</dbReference>
<dbReference type="Proteomes" id="UP000092445">
    <property type="component" value="Unassembled WGS sequence"/>
</dbReference>
<dbReference type="Gene3D" id="3.40.950.10">
    <property type="entry name" value="Fe-only Hydrogenase (Larger Subunit), Chain L, domain 3"/>
    <property type="match status" value="1"/>
</dbReference>
<dbReference type="VEuPathDB" id="VectorBase:GPAI027942"/>
<name>A0A1A9ZX97_GLOPL</name>
<accession>A0A1A9ZX97</accession>